<evidence type="ECO:0000313" key="2">
    <source>
        <dbReference type="Proteomes" id="UP000176923"/>
    </source>
</evidence>
<sequence>MNTLTIPITDFIRKFGEYSNLLSRVERIILTRDGRPFAHVIPAPEEKNRKLLSMFGAGIGTEIENDKIWKKVFTRHNRKHPVKLD</sequence>
<dbReference type="Proteomes" id="UP000176923">
    <property type="component" value="Unassembled WGS sequence"/>
</dbReference>
<dbReference type="AlphaFoldDB" id="A0A1F5ZL07"/>
<protein>
    <recommendedName>
        <fullName evidence="3">Antitoxin</fullName>
    </recommendedName>
</protein>
<evidence type="ECO:0008006" key="3">
    <source>
        <dbReference type="Google" id="ProtNLM"/>
    </source>
</evidence>
<proteinExistence type="predicted"/>
<dbReference type="EMBL" id="MFJL01000039">
    <property type="protein sequence ID" value="OGG13176.1"/>
    <property type="molecule type" value="Genomic_DNA"/>
</dbReference>
<name>A0A1F5ZL07_9BACT</name>
<reference evidence="1 2" key="1">
    <citation type="journal article" date="2016" name="Nat. Commun.">
        <title>Thousands of microbial genomes shed light on interconnected biogeochemical processes in an aquifer system.</title>
        <authorList>
            <person name="Anantharaman K."/>
            <person name="Brown C.T."/>
            <person name="Hug L.A."/>
            <person name="Sharon I."/>
            <person name="Castelle C.J."/>
            <person name="Probst A.J."/>
            <person name="Thomas B.C."/>
            <person name="Singh A."/>
            <person name="Wilkins M.J."/>
            <person name="Karaoz U."/>
            <person name="Brodie E.L."/>
            <person name="Williams K.H."/>
            <person name="Hubbard S.S."/>
            <person name="Banfield J.F."/>
        </authorList>
    </citation>
    <scope>NUCLEOTIDE SEQUENCE [LARGE SCALE GENOMIC DNA]</scope>
</reference>
<accession>A0A1F5ZL07</accession>
<organism evidence="1 2">
    <name type="scientific">Candidatus Gottesmanbacteria bacterium RIFCSPHIGHO2_02_FULL_39_11</name>
    <dbReference type="NCBI Taxonomy" id="1798382"/>
    <lineage>
        <taxon>Bacteria</taxon>
        <taxon>Candidatus Gottesmaniibacteriota</taxon>
    </lineage>
</organism>
<gene>
    <name evidence="1" type="ORF">A3D77_00440</name>
</gene>
<evidence type="ECO:0000313" key="1">
    <source>
        <dbReference type="EMBL" id="OGG13176.1"/>
    </source>
</evidence>
<comment type="caution">
    <text evidence="1">The sequence shown here is derived from an EMBL/GenBank/DDBJ whole genome shotgun (WGS) entry which is preliminary data.</text>
</comment>